<accession>A0AAV6M811</accession>
<evidence type="ECO:0000256" key="1">
    <source>
        <dbReference type="SAM" id="Phobius"/>
    </source>
</evidence>
<evidence type="ECO:0000313" key="2">
    <source>
        <dbReference type="EMBL" id="KAG6576008.1"/>
    </source>
</evidence>
<proteinExistence type="predicted"/>
<sequence>MDLTRAFTRCFAPLYALDRVIYCFVCAPILHASIFLSNLPLHEVWLETMAKTGGREVDSLRFPLQCLLQIGPMCD</sequence>
<protein>
    <submittedName>
        <fullName evidence="2">Uncharacterized protein</fullName>
    </submittedName>
</protein>
<feature type="transmembrane region" description="Helical" evidence="1">
    <location>
        <begin position="20"/>
        <end position="39"/>
    </location>
</feature>
<reference evidence="2 3" key="1">
    <citation type="journal article" date="2021" name="Hortic Res">
        <title>The domestication of Cucurbita argyrosperma as revealed by the genome of its wild relative.</title>
        <authorList>
            <person name="Barrera-Redondo J."/>
            <person name="Sanchez-de la Vega G."/>
            <person name="Aguirre-Liguori J.A."/>
            <person name="Castellanos-Morales G."/>
            <person name="Gutierrez-Guerrero Y.T."/>
            <person name="Aguirre-Dugua X."/>
            <person name="Aguirre-Planter E."/>
            <person name="Tenaillon M.I."/>
            <person name="Lira-Saade R."/>
            <person name="Eguiarte L.E."/>
        </authorList>
    </citation>
    <scope>NUCLEOTIDE SEQUENCE [LARGE SCALE GENOMIC DNA]</scope>
    <source>
        <strain evidence="2">JBR-2021</strain>
    </source>
</reference>
<dbReference type="Proteomes" id="UP000685013">
    <property type="component" value="Chromosome 17"/>
</dbReference>
<keyword evidence="1" id="KW-0472">Membrane</keyword>
<keyword evidence="3" id="KW-1185">Reference proteome</keyword>
<keyword evidence="1" id="KW-0812">Transmembrane</keyword>
<name>A0AAV6M811_9ROSI</name>
<feature type="non-terminal residue" evidence="2">
    <location>
        <position position="1"/>
    </location>
</feature>
<dbReference type="AlphaFoldDB" id="A0AAV6M811"/>
<keyword evidence="1" id="KW-1133">Transmembrane helix</keyword>
<gene>
    <name evidence="2" type="ORF">SDJN03_26647</name>
</gene>
<comment type="caution">
    <text evidence="2">The sequence shown here is derived from an EMBL/GenBank/DDBJ whole genome shotgun (WGS) entry which is preliminary data.</text>
</comment>
<evidence type="ECO:0000313" key="3">
    <source>
        <dbReference type="Proteomes" id="UP000685013"/>
    </source>
</evidence>
<organism evidence="2 3">
    <name type="scientific">Cucurbita argyrosperma subsp. sororia</name>
    <dbReference type="NCBI Taxonomy" id="37648"/>
    <lineage>
        <taxon>Eukaryota</taxon>
        <taxon>Viridiplantae</taxon>
        <taxon>Streptophyta</taxon>
        <taxon>Embryophyta</taxon>
        <taxon>Tracheophyta</taxon>
        <taxon>Spermatophyta</taxon>
        <taxon>Magnoliopsida</taxon>
        <taxon>eudicotyledons</taxon>
        <taxon>Gunneridae</taxon>
        <taxon>Pentapetalae</taxon>
        <taxon>rosids</taxon>
        <taxon>fabids</taxon>
        <taxon>Cucurbitales</taxon>
        <taxon>Cucurbitaceae</taxon>
        <taxon>Cucurbiteae</taxon>
        <taxon>Cucurbita</taxon>
    </lineage>
</organism>
<dbReference type="EMBL" id="JAGKQH010000017">
    <property type="protein sequence ID" value="KAG6576008.1"/>
    <property type="molecule type" value="Genomic_DNA"/>
</dbReference>